<evidence type="ECO:0000313" key="3">
    <source>
        <dbReference type="EMBL" id="SFG38652.1"/>
    </source>
</evidence>
<protein>
    <submittedName>
        <fullName evidence="3">Uncharacterized protein</fullName>
    </submittedName>
</protein>
<dbReference type="EMBL" id="FOPI01000016">
    <property type="protein sequence ID" value="SFG38652.1"/>
    <property type="molecule type" value="Genomic_DNA"/>
</dbReference>
<sequence>MDKVKKYRLGRKRKETIKLADVPELFGEIRYPSEYSGNDNSKYSIIVPRVSSENRLYVPMGIVDSSVIISDSAMAIYDSPIWLLGLLESRMHMTWLRAVGGRLKTDYRYSAGLVYNTFPVPEISSRRIKEIENLTVDILDIRAEEGGTLAELYGTPLAKNNPKPMNERLLKAHRELDQVVDRVYRQSGFKDDSERLSYLLKMYSNETKIKDR</sequence>
<feature type="domain" description="MmeI-like target recognition" evidence="1">
    <location>
        <begin position="1"/>
        <end position="123"/>
    </location>
</feature>
<proteinExistence type="predicted"/>
<evidence type="ECO:0000313" key="4">
    <source>
        <dbReference type="Proteomes" id="UP000182635"/>
    </source>
</evidence>
<accession>A0A1I2RDS5</accession>
<dbReference type="Pfam" id="PF20467">
    <property type="entry name" value="MmeI_C"/>
    <property type="match status" value="1"/>
</dbReference>
<dbReference type="InterPro" id="IPR046818">
    <property type="entry name" value="MmeI_C"/>
</dbReference>
<dbReference type="Pfam" id="PF20466">
    <property type="entry name" value="MmeI_TRD"/>
    <property type="match status" value="1"/>
</dbReference>
<feature type="domain" description="MmeI-like C-terminal" evidence="2">
    <location>
        <begin position="126"/>
        <end position="207"/>
    </location>
</feature>
<name>A0A1I2RDS5_9LACO</name>
<reference evidence="4" key="1">
    <citation type="submission" date="2016-10" db="EMBL/GenBank/DDBJ databases">
        <authorList>
            <person name="Varghese N."/>
            <person name="Submissions S."/>
        </authorList>
    </citation>
    <scope>NUCLEOTIDE SEQUENCE [LARGE SCALE GENOMIC DNA]</scope>
    <source>
        <strain evidence="4">DSM 20403</strain>
    </source>
</reference>
<dbReference type="Proteomes" id="UP000182635">
    <property type="component" value="Unassembled WGS sequence"/>
</dbReference>
<evidence type="ECO:0000259" key="2">
    <source>
        <dbReference type="Pfam" id="PF20467"/>
    </source>
</evidence>
<dbReference type="InterPro" id="IPR046820">
    <property type="entry name" value="MmeI_TRD"/>
</dbReference>
<evidence type="ECO:0000259" key="1">
    <source>
        <dbReference type="Pfam" id="PF20466"/>
    </source>
</evidence>
<dbReference type="AlphaFoldDB" id="A0A1I2RDS5"/>
<gene>
    <name evidence="3" type="ORF">SAMN02910432_01162</name>
</gene>
<organism evidence="3 4">
    <name type="scientific">Ligilactobacillus ruminis DSM 20403 = NBRC 102161</name>
    <dbReference type="NCBI Taxonomy" id="1423798"/>
    <lineage>
        <taxon>Bacteria</taxon>
        <taxon>Bacillati</taxon>
        <taxon>Bacillota</taxon>
        <taxon>Bacilli</taxon>
        <taxon>Lactobacillales</taxon>
        <taxon>Lactobacillaceae</taxon>
        <taxon>Ligilactobacillus</taxon>
    </lineage>
</organism>